<evidence type="ECO:0000256" key="1">
    <source>
        <dbReference type="SAM" id="MobiDB-lite"/>
    </source>
</evidence>
<organism evidence="3 4">
    <name type="scientific">Catenuloplanes nepalensis</name>
    <dbReference type="NCBI Taxonomy" id="587533"/>
    <lineage>
        <taxon>Bacteria</taxon>
        <taxon>Bacillati</taxon>
        <taxon>Actinomycetota</taxon>
        <taxon>Actinomycetes</taxon>
        <taxon>Micromonosporales</taxon>
        <taxon>Micromonosporaceae</taxon>
        <taxon>Catenuloplanes</taxon>
    </lineage>
</organism>
<feature type="domain" description="DUF58" evidence="2">
    <location>
        <begin position="195"/>
        <end position="239"/>
    </location>
</feature>
<dbReference type="Proteomes" id="UP001240984">
    <property type="component" value="Unassembled WGS sequence"/>
</dbReference>
<dbReference type="EMBL" id="JAUSRA010000001">
    <property type="protein sequence ID" value="MDP9799536.1"/>
    <property type="molecule type" value="Genomic_DNA"/>
</dbReference>
<dbReference type="PANTHER" id="PTHR33608:SF3">
    <property type="entry name" value="SLR2013 PROTEIN"/>
    <property type="match status" value="1"/>
</dbReference>
<proteinExistence type="predicted"/>
<feature type="region of interest" description="Disordered" evidence="1">
    <location>
        <begin position="292"/>
        <end position="322"/>
    </location>
</feature>
<feature type="domain" description="DUF58" evidence="2">
    <location>
        <begin position="343"/>
        <end position="462"/>
    </location>
</feature>
<gene>
    <name evidence="3" type="ORF">J2S43_008048</name>
</gene>
<sequence length="525" mass="55747">MITWRAALLLAAGALSMPLWPWPWIGLAVVLTAVAALAALDFRAAAALRHVTLTRSGQRAVRLGDSAVVQLHIHNQGVRTLRAEIRDDWVPSAGAQRGVHRLEVEPGETAVVENRLRPTRRGDRPAVRVTVRSHGPLRLAFRQLAGRPVTPEWTLRTLPRFESRRFLAEKVSRLRILDGSTVTRGRGQGTEFDALREYVVGDDVRSIDWRASARRSDVLVRTWRPERDRRVLCVIDTGRTSAARVDRTAAPGGRRSWLAGASGLSEPSGGVSPFGASPSGVSPFGASPSGVSPFGVSPAGEGHAGAAPSGAAPSGAASFGADPFAVTPPADARVPQHGEPRLDAAIDAALLLAVLAARAGDRVDLLAVDTAVRAAVSGAGREALLPRLVDAVAPLQPALVETDFELVVGEILRRERKRALVVLFTTLEPGPLGEGLLPVLPRLAARHKVILASVHDPALAALTARPPDTPEQAYAAAAAHQAYAERNRVRAALTRHGVDVVDAPLDEFASRVSDAYLTLKAAGRL</sequence>
<dbReference type="RefSeq" id="WP_306838475.1">
    <property type="nucleotide sequence ID" value="NZ_JAUSRA010000001.1"/>
</dbReference>
<dbReference type="PANTHER" id="PTHR33608">
    <property type="entry name" value="BLL2464 PROTEIN"/>
    <property type="match status" value="1"/>
</dbReference>
<keyword evidence="4" id="KW-1185">Reference proteome</keyword>
<name>A0ABT9N8I0_9ACTN</name>
<reference evidence="3 4" key="1">
    <citation type="submission" date="2023-07" db="EMBL/GenBank/DDBJ databases">
        <title>Sequencing the genomes of 1000 actinobacteria strains.</title>
        <authorList>
            <person name="Klenk H.-P."/>
        </authorList>
    </citation>
    <scope>NUCLEOTIDE SEQUENCE [LARGE SCALE GENOMIC DNA]</scope>
    <source>
        <strain evidence="3 4">DSM 44710</strain>
    </source>
</reference>
<feature type="region of interest" description="Disordered" evidence="1">
    <location>
        <begin position="245"/>
        <end position="276"/>
    </location>
</feature>
<comment type="caution">
    <text evidence="3">The sequence shown here is derived from an EMBL/GenBank/DDBJ whole genome shotgun (WGS) entry which is preliminary data.</text>
</comment>
<evidence type="ECO:0000313" key="3">
    <source>
        <dbReference type="EMBL" id="MDP9799536.1"/>
    </source>
</evidence>
<feature type="compositionally biased region" description="Low complexity" evidence="1">
    <location>
        <begin position="267"/>
        <end position="276"/>
    </location>
</feature>
<protein>
    <submittedName>
        <fullName evidence="3">Uncharacterized protein (DUF58 family)</fullName>
    </submittedName>
</protein>
<evidence type="ECO:0000313" key="4">
    <source>
        <dbReference type="Proteomes" id="UP001240984"/>
    </source>
</evidence>
<evidence type="ECO:0000259" key="2">
    <source>
        <dbReference type="Pfam" id="PF01882"/>
    </source>
</evidence>
<dbReference type="InterPro" id="IPR002881">
    <property type="entry name" value="DUF58"/>
</dbReference>
<dbReference type="Pfam" id="PF01882">
    <property type="entry name" value="DUF58"/>
    <property type="match status" value="2"/>
</dbReference>
<accession>A0ABT9N8I0</accession>